<sequence length="141" mass="15787">MAASLSSLAWTPVMVAPWICAFSMSWRRVLRLTSYWCTSSNLSRRLVENCWRSCFMMVAVEAMGARRIELVSGFQCNKRDREVVAAAAALRFRAAAAVGEKEGAAVLGQRERRGGQCSERKEREEISVSAITFLISMITWS</sequence>
<reference evidence="1" key="1">
    <citation type="submission" date="2020-05" db="EMBL/GenBank/DDBJ databases">
        <title>WGS assembly of Panicum virgatum.</title>
        <authorList>
            <person name="Lovell J.T."/>
            <person name="Jenkins J."/>
            <person name="Shu S."/>
            <person name="Juenger T.E."/>
            <person name="Schmutz J."/>
        </authorList>
    </citation>
    <scope>NUCLEOTIDE SEQUENCE</scope>
    <source>
        <strain evidence="1">AP13</strain>
    </source>
</reference>
<dbReference type="Proteomes" id="UP000823388">
    <property type="component" value="Chromosome 2N"/>
</dbReference>
<keyword evidence="2" id="KW-1185">Reference proteome</keyword>
<gene>
    <name evidence="1" type="ORF">PVAP13_2NG167309</name>
</gene>
<proteinExistence type="predicted"/>
<evidence type="ECO:0000313" key="2">
    <source>
        <dbReference type="Proteomes" id="UP000823388"/>
    </source>
</evidence>
<dbReference type="EMBL" id="CM029040">
    <property type="protein sequence ID" value="KAG2634445.1"/>
    <property type="molecule type" value="Genomic_DNA"/>
</dbReference>
<comment type="caution">
    <text evidence="1">The sequence shown here is derived from an EMBL/GenBank/DDBJ whole genome shotgun (WGS) entry which is preliminary data.</text>
</comment>
<protein>
    <submittedName>
        <fullName evidence="1">Uncharacterized protein</fullName>
    </submittedName>
</protein>
<organism evidence="1 2">
    <name type="scientific">Panicum virgatum</name>
    <name type="common">Blackwell switchgrass</name>
    <dbReference type="NCBI Taxonomy" id="38727"/>
    <lineage>
        <taxon>Eukaryota</taxon>
        <taxon>Viridiplantae</taxon>
        <taxon>Streptophyta</taxon>
        <taxon>Embryophyta</taxon>
        <taxon>Tracheophyta</taxon>
        <taxon>Spermatophyta</taxon>
        <taxon>Magnoliopsida</taxon>
        <taxon>Liliopsida</taxon>
        <taxon>Poales</taxon>
        <taxon>Poaceae</taxon>
        <taxon>PACMAD clade</taxon>
        <taxon>Panicoideae</taxon>
        <taxon>Panicodae</taxon>
        <taxon>Paniceae</taxon>
        <taxon>Panicinae</taxon>
        <taxon>Panicum</taxon>
        <taxon>Panicum sect. Hiantes</taxon>
    </lineage>
</organism>
<dbReference type="AlphaFoldDB" id="A0A8T0VIM4"/>
<name>A0A8T0VIM4_PANVG</name>
<accession>A0A8T0VIM4</accession>
<evidence type="ECO:0000313" key="1">
    <source>
        <dbReference type="EMBL" id="KAG2634445.1"/>
    </source>
</evidence>